<proteinExistence type="predicted"/>
<sequence>MAIIPLDIIDIIVDILSRDDPEELTSVKSLSLACRAFVPACRKRIFASVGLNNHFDEEECEPRHATTAMFYRRLCSTSEISQYVRNIDYSITTDDFTDTTIPLAFEKITRLQRLQFFYYPLDKKTKPKASWDKSSLRVAFCYLFQLASLTKLELFGISNFVLADLSHCVNLEKMRFSNLSTVSTPSPKGIQNTPIKLRSLGIGSNSGSMLSKLSVNLGEPEHIQATKNMVRLCNNLSKFEISVLDPSVDLGDLASLLQPSITTLKKLEFNLHFSGQEEDDPLFNLGEGLEHLGNLEGNTIENIEITVHISEYSDCDRGSRWQSLDRAFQRSKWPQIKHVSLVVMAVFAAQERGFFDDFNDVWWKHLVWLREDAPFSFVFELKNDMVDEL</sequence>
<dbReference type="Proteomes" id="UP000807469">
    <property type="component" value="Unassembled WGS sequence"/>
</dbReference>
<evidence type="ECO:0008006" key="3">
    <source>
        <dbReference type="Google" id="ProtNLM"/>
    </source>
</evidence>
<dbReference type="OrthoDB" id="2745898at2759"/>
<evidence type="ECO:0000313" key="2">
    <source>
        <dbReference type="Proteomes" id="UP000807469"/>
    </source>
</evidence>
<dbReference type="EMBL" id="MU155273">
    <property type="protein sequence ID" value="KAF9477048.1"/>
    <property type="molecule type" value="Genomic_DNA"/>
</dbReference>
<dbReference type="SUPFAM" id="SSF52047">
    <property type="entry name" value="RNI-like"/>
    <property type="match status" value="1"/>
</dbReference>
<name>A0A9P5YWH0_9AGAR</name>
<comment type="caution">
    <text evidence="1">The sequence shown here is derived from an EMBL/GenBank/DDBJ whole genome shotgun (WGS) entry which is preliminary data.</text>
</comment>
<dbReference type="InterPro" id="IPR032675">
    <property type="entry name" value="LRR_dom_sf"/>
</dbReference>
<dbReference type="AlphaFoldDB" id="A0A9P5YWH0"/>
<keyword evidence="2" id="KW-1185">Reference proteome</keyword>
<reference evidence="1" key="1">
    <citation type="submission" date="2020-11" db="EMBL/GenBank/DDBJ databases">
        <authorList>
            <consortium name="DOE Joint Genome Institute"/>
            <person name="Ahrendt S."/>
            <person name="Riley R."/>
            <person name="Andreopoulos W."/>
            <person name="Labutti K."/>
            <person name="Pangilinan J."/>
            <person name="Ruiz-Duenas F.J."/>
            <person name="Barrasa J.M."/>
            <person name="Sanchez-Garcia M."/>
            <person name="Camarero S."/>
            <person name="Miyauchi S."/>
            <person name="Serrano A."/>
            <person name="Linde D."/>
            <person name="Babiker R."/>
            <person name="Drula E."/>
            <person name="Ayuso-Fernandez I."/>
            <person name="Pacheco R."/>
            <person name="Padilla G."/>
            <person name="Ferreira P."/>
            <person name="Barriuso J."/>
            <person name="Kellner H."/>
            <person name="Castanera R."/>
            <person name="Alfaro M."/>
            <person name="Ramirez L."/>
            <person name="Pisabarro A.G."/>
            <person name="Kuo A."/>
            <person name="Tritt A."/>
            <person name="Lipzen A."/>
            <person name="He G."/>
            <person name="Yan M."/>
            <person name="Ng V."/>
            <person name="Cullen D."/>
            <person name="Martin F."/>
            <person name="Rosso M.-N."/>
            <person name="Henrissat B."/>
            <person name="Hibbett D."/>
            <person name="Martinez A.T."/>
            <person name="Grigoriev I.V."/>
        </authorList>
    </citation>
    <scope>NUCLEOTIDE SEQUENCE</scope>
    <source>
        <strain evidence="1">CIRM-BRFM 674</strain>
    </source>
</reference>
<evidence type="ECO:0000313" key="1">
    <source>
        <dbReference type="EMBL" id="KAF9477048.1"/>
    </source>
</evidence>
<organism evidence="1 2">
    <name type="scientific">Pholiota conissans</name>
    <dbReference type="NCBI Taxonomy" id="109636"/>
    <lineage>
        <taxon>Eukaryota</taxon>
        <taxon>Fungi</taxon>
        <taxon>Dikarya</taxon>
        <taxon>Basidiomycota</taxon>
        <taxon>Agaricomycotina</taxon>
        <taxon>Agaricomycetes</taxon>
        <taxon>Agaricomycetidae</taxon>
        <taxon>Agaricales</taxon>
        <taxon>Agaricineae</taxon>
        <taxon>Strophariaceae</taxon>
        <taxon>Pholiota</taxon>
    </lineage>
</organism>
<accession>A0A9P5YWH0</accession>
<gene>
    <name evidence="1" type="ORF">BDN70DRAFT_995213</name>
</gene>
<dbReference type="Gene3D" id="3.80.10.10">
    <property type="entry name" value="Ribonuclease Inhibitor"/>
    <property type="match status" value="1"/>
</dbReference>
<protein>
    <recommendedName>
        <fullName evidence="3">F-box domain-containing protein</fullName>
    </recommendedName>
</protein>